<dbReference type="AlphaFoldDB" id="A0A6M3LLF3"/>
<sequence length="214" mass="23655">MLRPTNITYMDHRVWIETDDVGINAHMSYRVKTKACTLNIDDSLPDVDAIDNGKTVEPARKKVVQITTRYTCAVCKAGFESPKMAGRAKACPICGMATVIDHAAQKQVPVPPHWSDGINATPEDKAIMRQYLTSKEYIERPAQHLEAPMPIKVPEASTQPDDTQAPTPALSETRYVCNACNSGFERAVLVNKKKTCRECGSDDITDNVVTDMTE</sequence>
<dbReference type="EMBL" id="MT143340">
    <property type="protein sequence ID" value="QJA95740.1"/>
    <property type="molecule type" value="Genomic_DNA"/>
</dbReference>
<protein>
    <submittedName>
        <fullName evidence="1">Uncharacterized protein</fullName>
    </submittedName>
</protein>
<reference evidence="1" key="1">
    <citation type="submission" date="2020-03" db="EMBL/GenBank/DDBJ databases">
        <title>The deep terrestrial virosphere.</title>
        <authorList>
            <person name="Holmfeldt K."/>
            <person name="Nilsson E."/>
            <person name="Simone D."/>
            <person name="Lopez-Fernandez M."/>
            <person name="Wu X."/>
            <person name="de Brujin I."/>
            <person name="Lundin D."/>
            <person name="Andersson A."/>
            <person name="Bertilsson S."/>
            <person name="Dopson M."/>
        </authorList>
    </citation>
    <scope>NUCLEOTIDE SEQUENCE</scope>
    <source>
        <strain evidence="1">MM415B05203</strain>
    </source>
</reference>
<gene>
    <name evidence="1" type="ORF">MM415B05203_0003</name>
</gene>
<name>A0A6M3LLF3_9ZZZZ</name>
<evidence type="ECO:0000313" key="1">
    <source>
        <dbReference type="EMBL" id="QJA95740.1"/>
    </source>
</evidence>
<organism evidence="1">
    <name type="scientific">viral metagenome</name>
    <dbReference type="NCBI Taxonomy" id="1070528"/>
    <lineage>
        <taxon>unclassified sequences</taxon>
        <taxon>metagenomes</taxon>
        <taxon>organismal metagenomes</taxon>
    </lineage>
</organism>
<accession>A0A6M3LLF3</accession>
<proteinExistence type="predicted"/>